<comment type="caution">
    <text evidence="1">The sequence shown here is derived from an EMBL/GenBank/DDBJ whole genome shotgun (WGS) entry which is preliminary data.</text>
</comment>
<organism evidence="1 2">
    <name type="scientific">Armillaria novae-zelandiae</name>
    <dbReference type="NCBI Taxonomy" id="153914"/>
    <lineage>
        <taxon>Eukaryota</taxon>
        <taxon>Fungi</taxon>
        <taxon>Dikarya</taxon>
        <taxon>Basidiomycota</taxon>
        <taxon>Agaricomycotina</taxon>
        <taxon>Agaricomycetes</taxon>
        <taxon>Agaricomycetidae</taxon>
        <taxon>Agaricales</taxon>
        <taxon>Marasmiineae</taxon>
        <taxon>Physalacriaceae</taxon>
        <taxon>Armillaria</taxon>
    </lineage>
</organism>
<protein>
    <submittedName>
        <fullName evidence="1">Uncharacterized protein</fullName>
    </submittedName>
</protein>
<evidence type="ECO:0000313" key="2">
    <source>
        <dbReference type="Proteomes" id="UP001175227"/>
    </source>
</evidence>
<proteinExistence type="predicted"/>
<evidence type="ECO:0000313" key="1">
    <source>
        <dbReference type="EMBL" id="KAK0475737.1"/>
    </source>
</evidence>
<keyword evidence="2" id="KW-1185">Reference proteome</keyword>
<dbReference type="AlphaFoldDB" id="A0AA39U1R3"/>
<dbReference type="EMBL" id="JAUEPR010000022">
    <property type="protein sequence ID" value="KAK0475737.1"/>
    <property type="molecule type" value="Genomic_DNA"/>
</dbReference>
<accession>A0AA39U1R3</accession>
<dbReference type="Proteomes" id="UP001175227">
    <property type="component" value="Unassembled WGS sequence"/>
</dbReference>
<reference evidence="1" key="1">
    <citation type="submission" date="2023-06" db="EMBL/GenBank/DDBJ databases">
        <authorList>
            <consortium name="Lawrence Berkeley National Laboratory"/>
            <person name="Ahrendt S."/>
            <person name="Sahu N."/>
            <person name="Indic B."/>
            <person name="Wong-Bajracharya J."/>
            <person name="Merenyi Z."/>
            <person name="Ke H.-M."/>
            <person name="Monk M."/>
            <person name="Kocsube S."/>
            <person name="Drula E."/>
            <person name="Lipzen A."/>
            <person name="Balint B."/>
            <person name="Henrissat B."/>
            <person name="Andreopoulos B."/>
            <person name="Martin F.M."/>
            <person name="Harder C.B."/>
            <person name="Rigling D."/>
            <person name="Ford K.L."/>
            <person name="Foster G.D."/>
            <person name="Pangilinan J."/>
            <person name="Papanicolaou A."/>
            <person name="Barry K."/>
            <person name="LaButti K."/>
            <person name="Viragh M."/>
            <person name="Koriabine M."/>
            <person name="Yan M."/>
            <person name="Riley R."/>
            <person name="Champramary S."/>
            <person name="Plett K.L."/>
            <person name="Tsai I.J."/>
            <person name="Slot J."/>
            <person name="Sipos G."/>
            <person name="Plett J."/>
            <person name="Nagy L.G."/>
            <person name="Grigoriev I.V."/>
        </authorList>
    </citation>
    <scope>NUCLEOTIDE SEQUENCE</scope>
    <source>
        <strain evidence="1">ICMP 16352</strain>
    </source>
</reference>
<sequence>MAVMILIRAPPPPPHLLMEPFTPRKKPLTKSPGDHEALQNHANPLLPSAWVDGAEMSCTPAQNDVTKQASWITGRTPYSRGANSIQIVVSSKSVGSVEEYLQEDHCVFMRFDTFLQTILLLPRNWGTEYKSAIDEFLTDKEFAQLLDAYLTKANVLSVDYDCEKRLYRPHAKLHNRAIDLLKTSPKTTASDSDIVHFGPLAVRGYARAEAKELAGEGKMLRVLDHLPEILHSQDFHFDQEDCP</sequence>
<name>A0AA39U1R3_9AGAR</name>
<gene>
    <name evidence="1" type="ORF">IW261DRAFT_1644391</name>
</gene>